<dbReference type="EMBL" id="LR796426">
    <property type="protein sequence ID" value="CAB4144723.1"/>
    <property type="molecule type" value="Genomic_DNA"/>
</dbReference>
<protein>
    <submittedName>
        <fullName evidence="2">Uncharacterized protein</fullName>
    </submittedName>
</protein>
<feature type="region of interest" description="Disordered" evidence="1">
    <location>
        <begin position="1"/>
        <end position="21"/>
    </location>
</feature>
<organism evidence="2">
    <name type="scientific">uncultured Caudovirales phage</name>
    <dbReference type="NCBI Taxonomy" id="2100421"/>
    <lineage>
        <taxon>Viruses</taxon>
        <taxon>Duplodnaviria</taxon>
        <taxon>Heunggongvirae</taxon>
        <taxon>Uroviricota</taxon>
        <taxon>Caudoviricetes</taxon>
        <taxon>Peduoviridae</taxon>
        <taxon>Maltschvirus</taxon>
        <taxon>Maltschvirus maltsch</taxon>
    </lineage>
</organism>
<gene>
    <name evidence="2" type="ORF">UFOVP453_59</name>
</gene>
<proteinExistence type="predicted"/>
<sequence length="436" mass="49184">MAQKYSEQYKNLVTPLSDTSPDVQKLKQQAAQEFKDRMAGYDSRLNQLSALRQQDMGALRRNADVAQQKLDDRMFQQYLQTRERMGTRGLSNSGLMADAQIRLGMNKQDALADLFARTQSQIADVNKQYAPQQQTLLAEKQGIRQSEIEKMMRDQMMQQRLQQAQALTPLIQLTERSADSMASEKLQREQMARAAAAAKAQREAQVNAGAKSDRMGMAGYYAQTIAGSHKQMMDMYQAQINALDANSPTYTEDRKRLDALITQQYDAQQKALDVAEAYMMNNPKTITSTRSVYDSLGVQTGNTQKLTTPKTVEDFNKNYTSLTPTQNQMNFLQSVINDPYYVSDVRYGQKKDFVENYDKSLKENPKTGMTNLLAAMRMINAGIKPVISEDLLNEYKGIADASGYWAALGGASPSEVASARNFLDYYYKNQDDFVVK</sequence>
<accession>A0A6J5MH74</accession>
<name>A0A6J5MH74_9CAUD</name>
<evidence type="ECO:0000256" key="1">
    <source>
        <dbReference type="SAM" id="MobiDB-lite"/>
    </source>
</evidence>
<reference evidence="2" key="1">
    <citation type="submission" date="2020-04" db="EMBL/GenBank/DDBJ databases">
        <authorList>
            <person name="Chiriac C."/>
            <person name="Salcher M."/>
            <person name="Ghai R."/>
            <person name="Kavagutti S V."/>
        </authorList>
    </citation>
    <scope>NUCLEOTIDE SEQUENCE</scope>
</reference>
<evidence type="ECO:0000313" key="2">
    <source>
        <dbReference type="EMBL" id="CAB4144723.1"/>
    </source>
</evidence>